<dbReference type="Proteomes" id="UP000000810">
    <property type="component" value="Chromosome"/>
</dbReference>
<dbReference type="Proteomes" id="UP000009139">
    <property type="component" value="Chromosome"/>
</dbReference>
<organism evidence="1 3">
    <name type="scientific">Pyrococcus abyssi (strain GE5 / Orsay)</name>
    <dbReference type="NCBI Taxonomy" id="272844"/>
    <lineage>
        <taxon>Archaea</taxon>
        <taxon>Methanobacteriati</taxon>
        <taxon>Methanobacteriota</taxon>
        <taxon>Thermococci</taxon>
        <taxon>Thermococcales</taxon>
        <taxon>Thermococcaceae</taxon>
        <taxon>Pyrococcus</taxon>
    </lineage>
</organism>
<dbReference type="AlphaFoldDB" id="Q9UZP9"/>
<accession>Q9UZP9</accession>
<reference evidence="1" key="3">
    <citation type="journal article" date="2001" name="Genome Res.">
        <title>Genome evolution at the genus level: comparison of three complete genomes of hyperthermophilic archaea.</title>
        <authorList>
            <person name="Lecompte O."/>
            <person name="Ripp R."/>
            <person name="Puzos-Barbe V."/>
            <person name="Duprat S."/>
            <person name="Heilig R."/>
            <person name="Dietrich J."/>
            <person name="Thierry J.C."/>
            <person name="Poch O."/>
        </authorList>
    </citation>
    <scope>NUCLEOTIDE SEQUENCE</scope>
    <source>
        <strain evidence="1">Orsay</strain>
    </source>
</reference>
<name>Q9UZP9_PYRAB</name>
<dbReference type="RefSeq" id="WP_010868214.1">
    <property type="nucleotide sequence ID" value="NC_000868.1"/>
</dbReference>
<dbReference type="EMBL" id="AJ248286">
    <property type="protein sequence ID" value="CAB50007.1"/>
    <property type="molecule type" value="Genomic_DNA"/>
</dbReference>
<dbReference type="Gene3D" id="3.40.50.11570">
    <property type="entry name" value="Protein of unknown function DUF257"/>
    <property type="match status" value="1"/>
</dbReference>
<evidence type="ECO:0000313" key="1">
    <source>
        <dbReference type="EMBL" id="CAB50007.1"/>
    </source>
</evidence>
<dbReference type="EMBL" id="HE613800">
    <property type="protein sequence ID" value="CCE70509.1"/>
    <property type="molecule type" value="Genomic_DNA"/>
</dbReference>
<sequence>MNTVIDNIKFGETAIVLYPSNSYVRELLLNSALKYSRSNNVPILIDDNLDSLALVQRNLRVLGIDEDFRDVYVVKTGGKYNVGNVVARVPFHPDPRVYIQLYAEKTSSLKIDGYLNISLGIEDLFSSLTSPHEMYVLILSIQRFLGNTRRKAIYIINEDSLRTVPKEIKFELERLASTVIRASQDLEKVRITILKSTNIELIGKEFKFSMEGLLW</sequence>
<evidence type="ECO:0008006" key="5">
    <source>
        <dbReference type="Google" id="ProtNLM"/>
    </source>
</evidence>
<dbReference type="STRING" id="272844.PAB1639"/>
<reference evidence="1 3" key="4">
    <citation type="journal article" date="2003" name="Mol. Microbiol.">
        <title>An integrated analysis of the genome of the hyperthermophilic archaeon Pyrococcus abyssi.</title>
        <authorList>
            <person name="Cohen G."/>
            <person name="Barbe V."/>
            <person name="Flament D."/>
            <person name="Galperin M."/>
            <person name="Heilig R."/>
            <person name="Ripp R."/>
            <person name="Lecompte O."/>
            <person name="Prieur D."/>
            <person name="Poch O."/>
            <person name="Quellerou J."/>
            <person name="Thierry J.C."/>
            <person name="Van der Oost J."/>
            <person name="Weissenbach J."/>
            <person name="Zivanovic Y."/>
            <person name="Forterre P."/>
        </authorList>
    </citation>
    <scope>NUCLEOTIDE SEQUENCE [LARGE SCALE GENOMIC DNA]</scope>
    <source>
        <strain evidence="3">GE5 / Orsay</strain>
        <strain evidence="1">Orsay</strain>
    </source>
</reference>
<evidence type="ECO:0000313" key="3">
    <source>
        <dbReference type="Proteomes" id="UP000000810"/>
    </source>
</evidence>
<dbReference type="KEGG" id="pab:PAB1639"/>
<dbReference type="Pfam" id="PF03192">
    <property type="entry name" value="DUF257"/>
    <property type="match status" value="1"/>
</dbReference>
<keyword evidence="3" id="KW-1185">Reference proteome</keyword>
<reference evidence="1" key="1">
    <citation type="submission" date="1999-07" db="EMBL/GenBank/DDBJ databases">
        <authorList>
            <person name="Genoscope"/>
        </authorList>
    </citation>
    <scope>NUCLEOTIDE SEQUENCE</scope>
    <source>
        <strain evidence="1">Orsay</strain>
    </source>
</reference>
<dbReference type="InterPro" id="IPR005489">
    <property type="entry name" value="DUF257"/>
</dbReference>
<evidence type="ECO:0000313" key="4">
    <source>
        <dbReference type="Proteomes" id="UP000009139"/>
    </source>
</evidence>
<dbReference type="HOGENOM" id="CLU_102063_1_0_2"/>
<dbReference type="eggNOG" id="arCOG03789">
    <property type="taxonomic scope" value="Archaea"/>
</dbReference>
<proteinExistence type="predicted"/>
<gene>
    <name evidence="1" type="ordered locus">PAB1639</name>
</gene>
<dbReference type="PATRIC" id="fig|272844.11.peg.1152"/>
<reference evidence="1" key="2">
    <citation type="journal article" date="2000" name="J. Mol. Biol.">
        <title>Archaeal homologs of eukaryotic methylation guide small nucleolar RNAs: lessons from the Pyrococcus genomes.</title>
        <authorList>
            <person name="Gaspin C."/>
            <person name="Cavaille J."/>
            <person name="Erauso G."/>
        </authorList>
    </citation>
    <scope>NUCLEOTIDE SEQUENCE</scope>
    <source>
        <strain evidence="1">Orsay</strain>
    </source>
</reference>
<reference evidence="2 4" key="5">
    <citation type="journal article" date="2012" name="Curr. Microbiol.">
        <title>Re-annotation of two hyperthermophilic archaea Pyrococcus abyssi GE5 and Pyrococcus furiosus DSM 3638.</title>
        <authorList>
            <person name="Gao J."/>
            <person name="Wang J."/>
        </authorList>
    </citation>
    <scope>GENOME REANNOTATION</scope>
    <source>
        <strain evidence="2">GE5</strain>
        <strain evidence="4">GE5 / Orsay</strain>
    </source>
</reference>
<dbReference type="OrthoDB" id="86053at2157"/>
<protein>
    <recommendedName>
        <fullName evidence="5">KaiC-like domain-containing protein</fullName>
    </recommendedName>
</protein>
<evidence type="ECO:0000313" key="2">
    <source>
        <dbReference type="EMBL" id="CCE70509.1"/>
    </source>
</evidence>
<dbReference type="PIR" id="B75088">
    <property type="entry name" value="B75088"/>
</dbReference>